<protein>
    <submittedName>
        <fullName evidence="1">Uncharacterized protein</fullName>
    </submittedName>
</protein>
<proteinExistence type="predicted"/>
<dbReference type="EMBL" id="MT141508">
    <property type="protein sequence ID" value="QJA63884.1"/>
    <property type="molecule type" value="Genomic_DNA"/>
</dbReference>
<accession>A0A6M3J2M7</accession>
<evidence type="ECO:0000313" key="1">
    <source>
        <dbReference type="EMBL" id="QJA63884.1"/>
    </source>
</evidence>
<evidence type="ECO:0000313" key="2">
    <source>
        <dbReference type="EMBL" id="QJA81696.1"/>
    </source>
</evidence>
<name>A0A6M3J2M7_9ZZZZ</name>
<sequence length="67" mass="7252">MKQAELKKLVGAAIDRSNKNVAALINTDNPQVLGLRRAHLVQAQALNAVLDALNNNSVMLRIMGECN</sequence>
<dbReference type="EMBL" id="MT142467">
    <property type="protein sequence ID" value="QJA81696.1"/>
    <property type="molecule type" value="Genomic_DNA"/>
</dbReference>
<organism evidence="1">
    <name type="scientific">viral metagenome</name>
    <dbReference type="NCBI Taxonomy" id="1070528"/>
    <lineage>
        <taxon>unclassified sequences</taxon>
        <taxon>metagenomes</taxon>
        <taxon>organismal metagenomes</taxon>
    </lineage>
</organism>
<reference evidence="1" key="1">
    <citation type="submission" date="2020-03" db="EMBL/GenBank/DDBJ databases">
        <title>The deep terrestrial virosphere.</title>
        <authorList>
            <person name="Holmfeldt K."/>
            <person name="Nilsson E."/>
            <person name="Simone D."/>
            <person name="Lopez-Fernandez M."/>
            <person name="Wu X."/>
            <person name="de Brujin I."/>
            <person name="Lundin D."/>
            <person name="Andersson A."/>
            <person name="Bertilsson S."/>
            <person name="Dopson M."/>
        </authorList>
    </citation>
    <scope>NUCLEOTIDE SEQUENCE</scope>
    <source>
        <strain evidence="2">MM415A00502</strain>
        <strain evidence="1">MM415B00571</strain>
    </source>
</reference>
<dbReference type="AlphaFoldDB" id="A0A6M3J2M7"/>
<gene>
    <name evidence="2" type="ORF">MM415A00502_0020</name>
    <name evidence="1" type="ORF">MM415B00571_0030</name>
</gene>